<accession>A0A8H7XNC1</accession>
<organism evidence="5">
    <name type="scientific">Psilocybe cubensis</name>
    <name type="common">Psychedelic mushroom</name>
    <name type="synonym">Stropharia cubensis</name>
    <dbReference type="NCBI Taxonomy" id="181762"/>
    <lineage>
        <taxon>Eukaryota</taxon>
        <taxon>Fungi</taxon>
        <taxon>Dikarya</taxon>
        <taxon>Basidiomycota</taxon>
        <taxon>Agaricomycotina</taxon>
        <taxon>Agaricomycetes</taxon>
        <taxon>Agaricomycetidae</taxon>
        <taxon>Agaricales</taxon>
        <taxon>Agaricineae</taxon>
        <taxon>Strophariaceae</taxon>
        <taxon>Psilocybe</taxon>
    </lineage>
</organism>
<keyword evidence="1 3" id="KW-0238">DNA-binding</keyword>
<protein>
    <recommendedName>
        <fullName evidence="4">HMG box domain-containing protein</fullName>
    </recommendedName>
</protein>
<dbReference type="SUPFAM" id="SSF47095">
    <property type="entry name" value="HMG-box"/>
    <property type="match status" value="1"/>
</dbReference>
<dbReference type="OrthoDB" id="6247875at2759"/>
<dbReference type="InterPro" id="IPR050140">
    <property type="entry name" value="SRY-related_HMG-box_TF-like"/>
</dbReference>
<dbReference type="CDD" id="cd01389">
    <property type="entry name" value="HMG-box_ROX1-like"/>
    <property type="match status" value="1"/>
</dbReference>
<reference evidence="5" key="1">
    <citation type="submission" date="2021-02" db="EMBL/GenBank/DDBJ databases">
        <title>Psilocybe cubensis genome.</title>
        <authorList>
            <person name="Mckernan K.J."/>
            <person name="Crawford S."/>
            <person name="Trippe A."/>
            <person name="Kane L.T."/>
            <person name="Mclaughlin S."/>
        </authorList>
    </citation>
    <scope>NUCLEOTIDE SEQUENCE [LARGE SCALE GENOMIC DNA]</scope>
    <source>
        <strain evidence="5">MGC-MH-2018</strain>
    </source>
</reference>
<dbReference type="EMBL" id="JAFIQS010000011">
    <property type="protein sequence ID" value="KAG5164755.1"/>
    <property type="molecule type" value="Genomic_DNA"/>
</dbReference>
<dbReference type="GO" id="GO:0030154">
    <property type="term" value="P:cell differentiation"/>
    <property type="evidence" value="ECO:0007669"/>
    <property type="project" value="TreeGrafter"/>
</dbReference>
<evidence type="ECO:0000259" key="4">
    <source>
        <dbReference type="PROSITE" id="PS50118"/>
    </source>
</evidence>
<dbReference type="InterPro" id="IPR036910">
    <property type="entry name" value="HMG_box_dom_sf"/>
</dbReference>
<dbReference type="PANTHER" id="PTHR10270:SF161">
    <property type="entry name" value="SEX-DETERMINING REGION Y PROTEIN"/>
    <property type="match status" value="1"/>
</dbReference>
<evidence type="ECO:0000256" key="3">
    <source>
        <dbReference type="PROSITE-ProRule" id="PRU00267"/>
    </source>
</evidence>
<dbReference type="PANTHER" id="PTHR10270">
    <property type="entry name" value="SOX TRANSCRIPTION FACTOR"/>
    <property type="match status" value="1"/>
</dbReference>
<dbReference type="Gene3D" id="1.10.30.10">
    <property type="entry name" value="High mobility group box domain"/>
    <property type="match status" value="1"/>
</dbReference>
<feature type="domain" description="HMG box" evidence="4">
    <location>
        <begin position="76"/>
        <end position="143"/>
    </location>
</feature>
<dbReference type="SMART" id="SM00398">
    <property type="entry name" value="HMG"/>
    <property type="match status" value="1"/>
</dbReference>
<comment type="caution">
    <text evidence="5">The sequence shown here is derived from an EMBL/GenBank/DDBJ whole genome shotgun (WGS) entry which is preliminary data.</text>
</comment>
<evidence type="ECO:0000313" key="5">
    <source>
        <dbReference type="EMBL" id="KAG5164755.1"/>
    </source>
</evidence>
<gene>
    <name evidence="5" type="ORF">JR316_010396</name>
</gene>
<dbReference type="GO" id="GO:0000978">
    <property type="term" value="F:RNA polymerase II cis-regulatory region sequence-specific DNA binding"/>
    <property type="evidence" value="ECO:0007669"/>
    <property type="project" value="TreeGrafter"/>
</dbReference>
<dbReference type="GO" id="GO:0005634">
    <property type="term" value="C:nucleus"/>
    <property type="evidence" value="ECO:0007669"/>
    <property type="project" value="UniProtKB-UniRule"/>
</dbReference>
<dbReference type="GO" id="GO:0001228">
    <property type="term" value="F:DNA-binding transcription activator activity, RNA polymerase II-specific"/>
    <property type="evidence" value="ECO:0007669"/>
    <property type="project" value="TreeGrafter"/>
</dbReference>
<dbReference type="Pfam" id="PF00505">
    <property type="entry name" value="HMG_box"/>
    <property type="match status" value="1"/>
</dbReference>
<evidence type="ECO:0000256" key="1">
    <source>
        <dbReference type="ARBA" id="ARBA00023125"/>
    </source>
</evidence>
<dbReference type="InterPro" id="IPR009071">
    <property type="entry name" value="HMG_box_dom"/>
</dbReference>
<keyword evidence="3" id="KW-0539">Nucleus</keyword>
<keyword evidence="2" id="KW-0804">Transcription</keyword>
<name>A0A8H7XNC1_PSICU</name>
<feature type="DNA-binding region" description="HMG box" evidence="3">
    <location>
        <begin position="76"/>
        <end position="143"/>
    </location>
</feature>
<sequence>MSFSCASTPIFFSEQIGEHLSFTYTDREAALNFPSHEGANVPSASSQHPAAPFGIDTSPTIPPRRHSARHREPGHIPRPRNAFIFFRSWYVDSMRASKEVQQHELSKQAGKVWKNMSDEEKKPFLRFAAIEKQEHYAMYPDYVYSPSAKVGAKSAAVKSRGSYEFSAYDVSRMASPSDTMDISFSIASWYHTEEEEFHNIKQEAPSPFHAHLDYVPSQAAYLQHAHDLVPSYIPTLPCTSDGLFSQSPEIMQFGISASFSSQRTDAGHPTASSLTCDNPYPSADYLALMKHTMSERKLEGNNLMQQYIDEVLAETAANFVGKDDA</sequence>
<dbReference type="AlphaFoldDB" id="A0A8H7XNC1"/>
<evidence type="ECO:0000256" key="2">
    <source>
        <dbReference type="ARBA" id="ARBA00023163"/>
    </source>
</evidence>
<proteinExistence type="predicted"/>
<dbReference type="PROSITE" id="PS50118">
    <property type="entry name" value="HMG_BOX_2"/>
    <property type="match status" value="1"/>
</dbReference>